<comment type="caution">
    <text evidence="1">The sequence shown here is derived from an EMBL/GenBank/DDBJ whole genome shotgun (WGS) entry which is preliminary data.</text>
</comment>
<name>A0A8S9NZY1_BRACR</name>
<evidence type="ECO:0000313" key="1">
    <source>
        <dbReference type="EMBL" id="KAF3506393.1"/>
    </source>
</evidence>
<proteinExistence type="predicted"/>
<gene>
    <name evidence="1" type="ORF">F2Q69_00002236</name>
</gene>
<sequence length="130" mass="14202">MLALVPGWLRLQVSFYRRLATCRNGPTGTATAAGLDTATSLATVAGLATTVGLATCCRFGFGRRLMDLRVGMLGNAKVRLIVWTGARGYKDHQDRMSELGWPTVVFDWSAMTKSEVKEARGKCLDFEDLV</sequence>
<organism evidence="1 2">
    <name type="scientific">Brassica cretica</name>
    <name type="common">Mustard</name>
    <dbReference type="NCBI Taxonomy" id="69181"/>
    <lineage>
        <taxon>Eukaryota</taxon>
        <taxon>Viridiplantae</taxon>
        <taxon>Streptophyta</taxon>
        <taxon>Embryophyta</taxon>
        <taxon>Tracheophyta</taxon>
        <taxon>Spermatophyta</taxon>
        <taxon>Magnoliopsida</taxon>
        <taxon>eudicotyledons</taxon>
        <taxon>Gunneridae</taxon>
        <taxon>Pentapetalae</taxon>
        <taxon>rosids</taxon>
        <taxon>malvids</taxon>
        <taxon>Brassicales</taxon>
        <taxon>Brassicaceae</taxon>
        <taxon>Brassiceae</taxon>
        <taxon>Brassica</taxon>
    </lineage>
</organism>
<accession>A0A8S9NZY1</accession>
<reference evidence="1" key="1">
    <citation type="submission" date="2019-12" db="EMBL/GenBank/DDBJ databases">
        <title>Genome sequencing and annotation of Brassica cretica.</title>
        <authorList>
            <person name="Studholme D.J."/>
            <person name="Sarris P."/>
        </authorList>
    </citation>
    <scope>NUCLEOTIDE SEQUENCE</scope>
    <source>
        <strain evidence="1">PFS-109/04</strain>
        <tissue evidence="1">Leaf</tissue>
    </source>
</reference>
<dbReference type="Proteomes" id="UP000712600">
    <property type="component" value="Unassembled WGS sequence"/>
</dbReference>
<evidence type="ECO:0000313" key="2">
    <source>
        <dbReference type="Proteomes" id="UP000712600"/>
    </source>
</evidence>
<protein>
    <submittedName>
        <fullName evidence="1">Uncharacterized protein</fullName>
    </submittedName>
</protein>
<dbReference type="AlphaFoldDB" id="A0A8S9NZY1"/>
<dbReference type="EMBL" id="QGKX02001521">
    <property type="protein sequence ID" value="KAF3506393.1"/>
    <property type="molecule type" value="Genomic_DNA"/>
</dbReference>